<sequence length="188" mass="21802">MTVETFIRTNLPIYKESDFALPFEVEQKEFGKDYIITRYEQVENRILLLSEGIVQISTLKGDEEKILEFVFPGEFFCAYTSFLLQQPSDVQVITLADCRVSIIKREDMHRANQVSLVSSHLSLHIAQQLFLSRARREKDFLTLSAEDRYKRLLEKDPEVVQRIPGNKVAKYLGVQAESLSRIRKSIIT</sequence>
<dbReference type="InterPro" id="IPR018490">
    <property type="entry name" value="cNMP-bd_dom_sf"/>
</dbReference>
<dbReference type="Pfam" id="PF00027">
    <property type="entry name" value="cNMP_binding"/>
    <property type="match status" value="1"/>
</dbReference>
<dbReference type="EMBL" id="FUZU01000001">
    <property type="protein sequence ID" value="SKC62356.1"/>
    <property type="molecule type" value="Genomic_DNA"/>
</dbReference>
<protein>
    <submittedName>
        <fullName evidence="2">cAMP-binding domain of CRP or a regulatory subunit of cAMP-dependent protein kinases</fullName>
    </submittedName>
</protein>
<name>A0A1T5KF64_9BACT</name>
<dbReference type="GO" id="GO:0016301">
    <property type="term" value="F:kinase activity"/>
    <property type="evidence" value="ECO:0007669"/>
    <property type="project" value="UniProtKB-KW"/>
</dbReference>
<accession>A0A1T5KF64</accession>
<dbReference type="SUPFAM" id="SSF51206">
    <property type="entry name" value="cAMP-binding domain-like"/>
    <property type="match status" value="1"/>
</dbReference>
<gene>
    <name evidence="2" type="ORF">SAMN05660236_2117</name>
</gene>
<dbReference type="CDD" id="cd00038">
    <property type="entry name" value="CAP_ED"/>
    <property type="match status" value="1"/>
</dbReference>
<feature type="domain" description="Cyclic nucleotide-binding" evidence="1">
    <location>
        <begin position="25"/>
        <end position="110"/>
    </location>
</feature>
<organism evidence="2 3">
    <name type="scientific">Ohtaekwangia koreensis</name>
    <dbReference type="NCBI Taxonomy" id="688867"/>
    <lineage>
        <taxon>Bacteria</taxon>
        <taxon>Pseudomonadati</taxon>
        <taxon>Bacteroidota</taxon>
        <taxon>Cytophagia</taxon>
        <taxon>Cytophagales</taxon>
        <taxon>Fulvivirgaceae</taxon>
        <taxon>Ohtaekwangia</taxon>
    </lineage>
</organism>
<evidence type="ECO:0000259" key="1">
    <source>
        <dbReference type="PROSITE" id="PS50042"/>
    </source>
</evidence>
<dbReference type="PROSITE" id="PS50042">
    <property type="entry name" value="CNMP_BINDING_3"/>
    <property type="match status" value="1"/>
</dbReference>
<dbReference type="STRING" id="688867.SAMN05660236_2117"/>
<dbReference type="OrthoDB" id="663011at2"/>
<keyword evidence="3" id="KW-1185">Reference proteome</keyword>
<dbReference type="RefSeq" id="WP_079686603.1">
    <property type="nucleotide sequence ID" value="NZ_FUZU01000001.1"/>
</dbReference>
<dbReference type="Gene3D" id="2.60.120.10">
    <property type="entry name" value="Jelly Rolls"/>
    <property type="match status" value="1"/>
</dbReference>
<dbReference type="Proteomes" id="UP000190961">
    <property type="component" value="Unassembled WGS sequence"/>
</dbReference>
<proteinExistence type="predicted"/>
<evidence type="ECO:0000313" key="2">
    <source>
        <dbReference type="EMBL" id="SKC62356.1"/>
    </source>
</evidence>
<reference evidence="2 3" key="1">
    <citation type="submission" date="2017-02" db="EMBL/GenBank/DDBJ databases">
        <authorList>
            <person name="Peterson S.W."/>
        </authorList>
    </citation>
    <scope>NUCLEOTIDE SEQUENCE [LARGE SCALE GENOMIC DNA]</scope>
    <source>
        <strain evidence="2 3">DSM 25262</strain>
    </source>
</reference>
<keyword evidence="2" id="KW-0808">Transferase</keyword>
<evidence type="ECO:0000313" key="3">
    <source>
        <dbReference type="Proteomes" id="UP000190961"/>
    </source>
</evidence>
<dbReference type="AlphaFoldDB" id="A0A1T5KF64"/>
<dbReference type="InterPro" id="IPR014710">
    <property type="entry name" value="RmlC-like_jellyroll"/>
</dbReference>
<dbReference type="InterPro" id="IPR000595">
    <property type="entry name" value="cNMP-bd_dom"/>
</dbReference>
<keyword evidence="2" id="KW-0418">Kinase</keyword>